<dbReference type="HOGENOM" id="CLU_655548_0_0_1"/>
<dbReference type="InterPro" id="IPR032675">
    <property type="entry name" value="LRR_dom_sf"/>
</dbReference>
<gene>
    <name evidence="5" type="ORF">H072_848</name>
</gene>
<dbReference type="AlphaFoldDB" id="S8C0C0"/>
<evidence type="ECO:0000256" key="1">
    <source>
        <dbReference type="ARBA" id="ARBA00004196"/>
    </source>
</evidence>
<proteinExistence type="predicted"/>
<dbReference type="GO" id="GO:0031505">
    <property type="term" value="P:fungal-type cell wall organization"/>
    <property type="evidence" value="ECO:0007669"/>
    <property type="project" value="TreeGrafter"/>
</dbReference>
<keyword evidence="3" id="KW-0325">Glycoprotein</keyword>
<dbReference type="InterPro" id="IPR051648">
    <property type="entry name" value="CWI-Assembly_Regulator"/>
</dbReference>
<keyword evidence="2 4" id="KW-0732">Signal</keyword>
<evidence type="ECO:0000313" key="6">
    <source>
        <dbReference type="Proteomes" id="UP000015100"/>
    </source>
</evidence>
<dbReference type="Gene3D" id="3.80.10.10">
    <property type="entry name" value="Ribonuclease Inhibitor"/>
    <property type="match status" value="1"/>
</dbReference>
<sequence length="419" mass="45569">MSINHRYGLKAILRLLPLLLLASNVSGQTSGTNCDLEDRTVETQVELDRLSTCRTLNGDLILGLDLTNITIPGLQTIRGDFIAHQGSCESISAPSLSFVGGLFYVGNAENLTTISMPSLATVGSFRLDTIPNLRTVDFSSQIDSIGDDPARSLVIWGTGLDSLAPIIYRNVQNVQINDNPDLKNITLQVQNVTGGISFRRNGGPDGAKVSLDQLEWADSLLLDGLNSISIPKLTHINNVLQITANNSFDILEFPNLTSIGSSPDPIPGRTQGYLELTFGEKLRRASFPKLQWITDYLQVRAGPVGAEPNLGAFPVLQTVGQYIDIIGNFTSIDFPKLQAQNAKSKVSIMSSDLNCTDFVSQEFFRAGNWSTPIECNGEIYNTTSTKPSSANMNRSFLGSGIRSLKLAAGLYLCFLVWLF</sequence>
<keyword evidence="6" id="KW-1185">Reference proteome</keyword>
<dbReference type="PANTHER" id="PTHR31018:SF3">
    <property type="entry name" value="RECEPTOR PROTEIN-TYROSINE KINASE"/>
    <property type="match status" value="1"/>
</dbReference>
<dbReference type="STRING" id="1284197.S8C0C0"/>
<organism evidence="5 6">
    <name type="scientific">Dactylellina haptotyla (strain CBS 200.50)</name>
    <name type="common">Nematode-trapping fungus</name>
    <name type="synonym">Monacrosporium haptotylum</name>
    <dbReference type="NCBI Taxonomy" id="1284197"/>
    <lineage>
        <taxon>Eukaryota</taxon>
        <taxon>Fungi</taxon>
        <taxon>Dikarya</taxon>
        <taxon>Ascomycota</taxon>
        <taxon>Pezizomycotina</taxon>
        <taxon>Orbiliomycetes</taxon>
        <taxon>Orbiliales</taxon>
        <taxon>Orbiliaceae</taxon>
        <taxon>Dactylellina</taxon>
    </lineage>
</organism>
<reference evidence="6" key="2">
    <citation type="submission" date="2013-04" db="EMBL/GenBank/DDBJ databases">
        <title>Genomic mechanisms accounting for the adaptation to parasitism in nematode-trapping fungi.</title>
        <authorList>
            <person name="Ahren D.G."/>
        </authorList>
    </citation>
    <scope>NUCLEOTIDE SEQUENCE [LARGE SCALE GENOMIC DNA]</scope>
    <source>
        <strain evidence="6">CBS 200.50</strain>
    </source>
</reference>
<reference evidence="5 6" key="1">
    <citation type="journal article" date="2013" name="PLoS Genet.">
        <title>Genomic mechanisms accounting for the adaptation to parasitism in nematode-trapping fungi.</title>
        <authorList>
            <person name="Meerupati T."/>
            <person name="Andersson K.M."/>
            <person name="Friman E."/>
            <person name="Kumar D."/>
            <person name="Tunlid A."/>
            <person name="Ahren D."/>
        </authorList>
    </citation>
    <scope>NUCLEOTIDE SEQUENCE [LARGE SCALE GENOMIC DNA]</scope>
    <source>
        <strain evidence="5 6">CBS 200.50</strain>
    </source>
</reference>
<dbReference type="GO" id="GO:0005886">
    <property type="term" value="C:plasma membrane"/>
    <property type="evidence" value="ECO:0007669"/>
    <property type="project" value="TreeGrafter"/>
</dbReference>
<feature type="signal peptide" evidence="4">
    <location>
        <begin position="1"/>
        <end position="27"/>
    </location>
</feature>
<evidence type="ECO:0000313" key="5">
    <source>
        <dbReference type="EMBL" id="EPS45193.1"/>
    </source>
</evidence>
<dbReference type="OrthoDB" id="536881at2759"/>
<name>S8C0C0_DACHA</name>
<comment type="subcellular location">
    <subcellularLocation>
        <location evidence="1">Cell envelope</location>
    </subcellularLocation>
</comment>
<accession>S8C0C0</accession>
<dbReference type="EMBL" id="AQGS01000021">
    <property type="protein sequence ID" value="EPS45193.1"/>
    <property type="molecule type" value="Genomic_DNA"/>
</dbReference>
<evidence type="ECO:0000256" key="4">
    <source>
        <dbReference type="SAM" id="SignalP"/>
    </source>
</evidence>
<dbReference type="GO" id="GO:0009986">
    <property type="term" value="C:cell surface"/>
    <property type="evidence" value="ECO:0007669"/>
    <property type="project" value="TreeGrafter"/>
</dbReference>
<dbReference type="Proteomes" id="UP000015100">
    <property type="component" value="Unassembled WGS sequence"/>
</dbReference>
<evidence type="ECO:0000256" key="2">
    <source>
        <dbReference type="ARBA" id="ARBA00022729"/>
    </source>
</evidence>
<comment type="caution">
    <text evidence="5">The sequence shown here is derived from an EMBL/GenBank/DDBJ whole genome shotgun (WGS) entry which is preliminary data.</text>
</comment>
<dbReference type="GO" id="GO:0009277">
    <property type="term" value="C:fungal-type cell wall"/>
    <property type="evidence" value="ECO:0007669"/>
    <property type="project" value="TreeGrafter"/>
</dbReference>
<dbReference type="OMA" id="VHIANNK"/>
<evidence type="ECO:0008006" key="7">
    <source>
        <dbReference type="Google" id="ProtNLM"/>
    </source>
</evidence>
<protein>
    <recommendedName>
        <fullName evidence="7">Receptor L-domain domain-containing protein</fullName>
    </recommendedName>
</protein>
<dbReference type="eggNOG" id="ENOG502QUZC">
    <property type="taxonomic scope" value="Eukaryota"/>
</dbReference>
<evidence type="ECO:0000256" key="3">
    <source>
        <dbReference type="ARBA" id="ARBA00023180"/>
    </source>
</evidence>
<dbReference type="PANTHER" id="PTHR31018">
    <property type="entry name" value="SPORULATION-SPECIFIC PROTEIN-RELATED"/>
    <property type="match status" value="1"/>
</dbReference>
<dbReference type="SUPFAM" id="SSF52058">
    <property type="entry name" value="L domain-like"/>
    <property type="match status" value="2"/>
</dbReference>
<feature type="chain" id="PRO_5004561564" description="Receptor L-domain domain-containing protein" evidence="4">
    <location>
        <begin position="28"/>
        <end position="419"/>
    </location>
</feature>